<keyword evidence="1" id="KW-0479">Metal-binding</keyword>
<accession>A0AAV5T698</accession>
<gene>
    <name evidence="4" type="ORF">PENTCL1PPCAC_12815</name>
</gene>
<evidence type="ECO:0000313" key="5">
    <source>
        <dbReference type="Proteomes" id="UP001432027"/>
    </source>
</evidence>
<reference evidence="4" key="1">
    <citation type="submission" date="2023-10" db="EMBL/GenBank/DDBJ databases">
        <title>Genome assembly of Pristionchus species.</title>
        <authorList>
            <person name="Yoshida K."/>
            <person name="Sommer R.J."/>
        </authorList>
    </citation>
    <scope>NUCLEOTIDE SEQUENCE</scope>
    <source>
        <strain evidence="4">RS0144</strain>
    </source>
</reference>
<evidence type="ECO:0000259" key="3">
    <source>
        <dbReference type="PROSITE" id="PS50157"/>
    </source>
</evidence>
<feature type="non-terminal residue" evidence="4">
    <location>
        <position position="1"/>
    </location>
</feature>
<organism evidence="4 5">
    <name type="scientific">Pristionchus entomophagus</name>
    <dbReference type="NCBI Taxonomy" id="358040"/>
    <lineage>
        <taxon>Eukaryota</taxon>
        <taxon>Metazoa</taxon>
        <taxon>Ecdysozoa</taxon>
        <taxon>Nematoda</taxon>
        <taxon>Chromadorea</taxon>
        <taxon>Rhabditida</taxon>
        <taxon>Rhabditina</taxon>
        <taxon>Diplogasteromorpha</taxon>
        <taxon>Diplogasteroidea</taxon>
        <taxon>Neodiplogasteridae</taxon>
        <taxon>Pristionchus</taxon>
    </lineage>
</organism>
<dbReference type="EMBL" id="BTSX01000003">
    <property type="protein sequence ID" value="GMS90640.1"/>
    <property type="molecule type" value="Genomic_DNA"/>
</dbReference>
<evidence type="ECO:0000256" key="1">
    <source>
        <dbReference type="PROSITE-ProRule" id="PRU00042"/>
    </source>
</evidence>
<dbReference type="GO" id="GO:0008270">
    <property type="term" value="F:zinc ion binding"/>
    <property type="evidence" value="ECO:0007669"/>
    <property type="project" value="UniProtKB-KW"/>
</dbReference>
<proteinExistence type="predicted"/>
<keyword evidence="1" id="KW-0863">Zinc-finger</keyword>
<protein>
    <recommendedName>
        <fullName evidence="3">C2H2-type domain-containing protein</fullName>
    </recommendedName>
</protein>
<dbReference type="InterPro" id="IPR013087">
    <property type="entry name" value="Znf_C2H2_type"/>
</dbReference>
<dbReference type="PROSITE" id="PS50157">
    <property type="entry name" value="ZINC_FINGER_C2H2_2"/>
    <property type="match status" value="1"/>
</dbReference>
<feature type="compositionally biased region" description="Polar residues" evidence="2">
    <location>
        <begin position="55"/>
        <end position="65"/>
    </location>
</feature>
<evidence type="ECO:0000256" key="2">
    <source>
        <dbReference type="SAM" id="MobiDB-lite"/>
    </source>
</evidence>
<sequence>DFEMNDPIDADTTTVMKKNATENVKPPEPKKRKMDSTDEMSSSSKKAQCDDENPSTHQAPKSMQTVKRKRPQAVQSSPIVCTACDAQFTKKQSLYRHNKICT</sequence>
<name>A0AAV5T698_9BILA</name>
<dbReference type="Proteomes" id="UP001432027">
    <property type="component" value="Unassembled WGS sequence"/>
</dbReference>
<feature type="domain" description="C2H2-type" evidence="3">
    <location>
        <begin position="79"/>
        <end position="102"/>
    </location>
</feature>
<evidence type="ECO:0000313" key="4">
    <source>
        <dbReference type="EMBL" id="GMS90640.1"/>
    </source>
</evidence>
<feature type="non-terminal residue" evidence="4">
    <location>
        <position position="102"/>
    </location>
</feature>
<feature type="region of interest" description="Disordered" evidence="2">
    <location>
        <begin position="1"/>
        <end position="77"/>
    </location>
</feature>
<comment type="caution">
    <text evidence="4">The sequence shown here is derived from an EMBL/GenBank/DDBJ whole genome shotgun (WGS) entry which is preliminary data.</text>
</comment>
<keyword evidence="5" id="KW-1185">Reference proteome</keyword>
<dbReference type="AlphaFoldDB" id="A0AAV5T698"/>
<keyword evidence="1" id="KW-0862">Zinc</keyword>